<feature type="compositionally biased region" description="Basic and acidic residues" evidence="1">
    <location>
        <begin position="171"/>
        <end position="194"/>
    </location>
</feature>
<proteinExistence type="predicted"/>
<dbReference type="EMBL" id="KB632033">
    <property type="protein sequence ID" value="ERL88173.1"/>
    <property type="molecule type" value="Genomic_DNA"/>
</dbReference>
<feature type="compositionally biased region" description="Basic residues" evidence="1">
    <location>
        <begin position="279"/>
        <end position="289"/>
    </location>
</feature>
<dbReference type="STRING" id="77166.U4U748"/>
<dbReference type="InterPro" id="IPR031959">
    <property type="entry name" value="DUF4779"/>
</dbReference>
<feature type="compositionally biased region" description="Basic residues" evidence="1">
    <location>
        <begin position="249"/>
        <end position="262"/>
    </location>
</feature>
<name>U4U748_DENPD</name>
<sequence length="311" mass="34335">MKVAEETGLRSVGISFLSGCCTCPCLPLAPRAPTVNLNKKTDFFYLPGPPTYQARSVPVCAAKLHDFNTMKIAVFLLVGISSTLIVLSSAHPGRSHDDEKHSEHHSQESGSKKGGKHVAGDTYEEGGGGDSSYHSGKHDRESGRYGSDGNESHGVEDEEQAGKNHKHYHADKHESFHKSGGESAHGAKYEEASNRHKGNYKKGYKDKFHKDELMRHNSFFNKGEKTGSYEIFGKKGTKFDKQSVSKKSGGTKKNVKSEKKHGKSDQKHRGHNRGDRKGYKSAKSTKHHYSNGDSYGKKGAKKGGKHYQYFH</sequence>
<evidence type="ECO:0000313" key="2">
    <source>
        <dbReference type="EMBL" id="ERL88173.1"/>
    </source>
</evidence>
<evidence type="ECO:0000313" key="3">
    <source>
        <dbReference type="Proteomes" id="UP000030742"/>
    </source>
</evidence>
<protein>
    <submittedName>
        <fullName evidence="2">Uncharacterized protein</fullName>
    </submittedName>
</protein>
<dbReference type="OrthoDB" id="6771072at2759"/>
<evidence type="ECO:0000256" key="1">
    <source>
        <dbReference type="SAM" id="MobiDB-lite"/>
    </source>
</evidence>
<dbReference type="Pfam" id="PF16009">
    <property type="entry name" value="DUF4779"/>
    <property type="match status" value="1"/>
</dbReference>
<dbReference type="Proteomes" id="UP000030742">
    <property type="component" value="Unassembled WGS sequence"/>
</dbReference>
<feature type="compositionally biased region" description="Basic and acidic residues" evidence="1">
    <location>
        <begin position="263"/>
        <end position="278"/>
    </location>
</feature>
<gene>
    <name evidence="2" type="ORF">D910_05561</name>
</gene>
<feature type="region of interest" description="Disordered" evidence="1">
    <location>
        <begin position="90"/>
        <end position="203"/>
    </location>
</feature>
<dbReference type="AlphaFoldDB" id="U4U748"/>
<accession>U4U748</accession>
<feature type="compositionally biased region" description="Basic and acidic residues" evidence="1">
    <location>
        <begin position="94"/>
        <end position="111"/>
    </location>
</feature>
<organism evidence="2 3">
    <name type="scientific">Dendroctonus ponderosae</name>
    <name type="common">Mountain pine beetle</name>
    <dbReference type="NCBI Taxonomy" id="77166"/>
    <lineage>
        <taxon>Eukaryota</taxon>
        <taxon>Metazoa</taxon>
        <taxon>Ecdysozoa</taxon>
        <taxon>Arthropoda</taxon>
        <taxon>Hexapoda</taxon>
        <taxon>Insecta</taxon>
        <taxon>Pterygota</taxon>
        <taxon>Neoptera</taxon>
        <taxon>Endopterygota</taxon>
        <taxon>Coleoptera</taxon>
        <taxon>Polyphaga</taxon>
        <taxon>Cucujiformia</taxon>
        <taxon>Curculionidae</taxon>
        <taxon>Scolytinae</taxon>
        <taxon>Dendroctonus</taxon>
    </lineage>
</organism>
<reference evidence="2 3" key="1">
    <citation type="journal article" date="2013" name="Genome Biol.">
        <title>Draft genome of the mountain pine beetle, Dendroctonus ponderosae Hopkins, a major forest pest.</title>
        <authorList>
            <person name="Keeling C.I."/>
            <person name="Yuen M.M."/>
            <person name="Liao N.Y."/>
            <person name="Docking T.R."/>
            <person name="Chan S.K."/>
            <person name="Taylor G.A."/>
            <person name="Palmquist D.L."/>
            <person name="Jackman S.D."/>
            <person name="Nguyen A."/>
            <person name="Li M."/>
            <person name="Henderson H."/>
            <person name="Janes J.K."/>
            <person name="Zhao Y."/>
            <person name="Pandoh P."/>
            <person name="Moore R."/>
            <person name="Sperling F.A."/>
            <person name="Huber D.P."/>
            <person name="Birol I."/>
            <person name="Jones S.J."/>
            <person name="Bohlmann J."/>
        </authorList>
    </citation>
    <scope>NUCLEOTIDE SEQUENCE</scope>
</reference>
<feature type="region of interest" description="Disordered" evidence="1">
    <location>
        <begin position="222"/>
        <end position="311"/>
    </location>
</feature>